<dbReference type="Proteomes" id="UP000324767">
    <property type="component" value="Unassembled WGS sequence"/>
</dbReference>
<accession>A0A5M8PVE5</accession>
<organism evidence="1 2">
    <name type="scientific">Lasallia pustulata</name>
    <dbReference type="NCBI Taxonomy" id="136370"/>
    <lineage>
        <taxon>Eukaryota</taxon>
        <taxon>Fungi</taxon>
        <taxon>Dikarya</taxon>
        <taxon>Ascomycota</taxon>
        <taxon>Pezizomycotina</taxon>
        <taxon>Lecanoromycetes</taxon>
        <taxon>OSLEUM clade</taxon>
        <taxon>Umbilicariomycetidae</taxon>
        <taxon>Umbilicariales</taxon>
        <taxon>Umbilicariaceae</taxon>
        <taxon>Lasallia</taxon>
    </lineage>
</organism>
<dbReference type="AlphaFoldDB" id="A0A5M8PVE5"/>
<protein>
    <submittedName>
        <fullName evidence="1">Uncharacterized protein</fullName>
    </submittedName>
</protein>
<dbReference type="EMBL" id="VXIT01000004">
    <property type="protein sequence ID" value="KAA6413041.1"/>
    <property type="molecule type" value="Genomic_DNA"/>
</dbReference>
<comment type="caution">
    <text evidence="1">The sequence shown here is derived from an EMBL/GenBank/DDBJ whole genome shotgun (WGS) entry which is preliminary data.</text>
</comment>
<evidence type="ECO:0000313" key="2">
    <source>
        <dbReference type="Proteomes" id="UP000324767"/>
    </source>
</evidence>
<proteinExistence type="predicted"/>
<gene>
    <name evidence="1" type="ORF">FRX48_02784</name>
</gene>
<reference evidence="1 2" key="1">
    <citation type="submission" date="2019-09" db="EMBL/GenBank/DDBJ databases">
        <title>The hologenome of the rock-dwelling lichen Lasallia pustulata.</title>
        <authorList>
            <person name="Greshake Tzovaras B."/>
            <person name="Segers F."/>
            <person name="Bicker A."/>
            <person name="Dal Grande F."/>
            <person name="Otte J."/>
            <person name="Hankeln T."/>
            <person name="Schmitt I."/>
            <person name="Ebersberger I."/>
        </authorList>
    </citation>
    <scope>NUCLEOTIDE SEQUENCE [LARGE SCALE GENOMIC DNA]</scope>
    <source>
        <strain evidence="1">A1-1</strain>
    </source>
</reference>
<sequence>MYPRHKQNRLLLPSSPIAVNTHPYHISERRHWRRQERWARYRKRASRGQPGSITGEDIREYQPVIRNRLVHSGRIVRVEAPSQIPTLRTTTQRASCVANAVGESGASGGTELVQVKVQGRTGIHGEICHGA</sequence>
<evidence type="ECO:0000313" key="1">
    <source>
        <dbReference type="EMBL" id="KAA6413041.1"/>
    </source>
</evidence>
<name>A0A5M8PVE5_9LECA</name>